<dbReference type="PROSITE" id="PS51186">
    <property type="entry name" value="GNAT"/>
    <property type="match status" value="1"/>
</dbReference>
<evidence type="ECO:0000313" key="5">
    <source>
        <dbReference type="Proteomes" id="UP000590524"/>
    </source>
</evidence>
<evidence type="ECO:0000256" key="1">
    <source>
        <dbReference type="ARBA" id="ARBA00022679"/>
    </source>
</evidence>
<accession>A0A7W6PZP0</accession>
<dbReference type="EMBL" id="JACIEU010000033">
    <property type="protein sequence ID" value="MBB4151275.1"/>
    <property type="molecule type" value="Genomic_DNA"/>
</dbReference>
<name>A0A7W6PZP0_9SPHN</name>
<dbReference type="Proteomes" id="UP000590524">
    <property type="component" value="Unassembled WGS sequence"/>
</dbReference>
<evidence type="ECO:0000259" key="3">
    <source>
        <dbReference type="PROSITE" id="PS51186"/>
    </source>
</evidence>
<gene>
    <name evidence="4" type="ORF">GGQ90_005087</name>
</gene>
<proteinExistence type="predicted"/>
<dbReference type="InterPro" id="IPR000182">
    <property type="entry name" value="GNAT_dom"/>
</dbReference>
<sequence length="143" mass="15016">MIASLLNAESLSDLTAELAAAGLPTSDLAEPDRRFFRFEDVAGIIGYGGIEGDGPDRLLRSLVVKPERRGAGLGAAILGAIEQAATDNGVAALYLLTTTAEPFFRRHGYKTAERANAPAAIARSAEFRTLCLASAALLSKRIA</sequence>
<organism evidence="4 5">
    <name type="scientific">Sphingobium scionense</name>
    <dbReference type="NCBI Taxonomy" id="1404341"/>
    <lineage>
        <taxon>Bacteria</taxon>
        <taxon>Pseudomonadati</taxon>
        <taxon>Pseudomonadota</taxon>
        <taxon>Alphaproteobacteria</taxon>
        <taxon>Sphingomonadales</taxon>
        <taxon>Sphingomonadaceae</taxon>
        <taxon>Sphingobium</taxon>
    </lineage>
</organism>
<evidence type="ECO:0000256" key="2">
    <source>
        <dbReference type="ARBA" id="ARBA00023315"/>
    </source>
</evidence>
<comment type="caution">
    <text evidence="4">The sequence shown here is derived from an EMBL/GenBank/DDBJ whole genome shotgun (WGS) entry which is preliminary data.</text>
</comment>
<keyword evidence="1 4" id="KW-0808">Transferase</keyword>
<dbReference type="PANTHER" id="PTHR43877">
    <property type="entry name" value="AMINOALKYLPHOSPHONATE N-ACETYLTRANSFERASE-RELATED-RELATED"/>
    <property type="match status" value="1"/>
</dbReference>
<dbReference type="AlphaFoldDB" id="A0A7W6PZP0"/>
<evidence type="ECO:0000313" key="4">
    <source>
        <dbReference type="EMBL" id="MBB4151275.1"/>
    </source>
</evidence>
<dbReference type="EC" id="2.3.1.1" evidence="4"/>
<keyword evidence="2 4" id="KW-0012">Acyltransferase</keyword>
<dbReference type="SUPFAM" id="SSF55729">
    <property type="entry name" value="Acyl-CoA N-acyltransferases (Nat)"/>
    <property type="match status" value="1"/>
</dbReference>
<keyword evidence="5" id="KW-1185">Reference proteome</keyword>
<dbReference type="NCBIfam" id="NF040501">
    <property type="entry name" value="resist_ArsN2"/>
    <property type="match status" value="1"/>
</dbReference>
<dbReference type="GO" id="GO:0016747">
    <property type="term" value="F:acyltransferase activity, transferring groups other than amino-acyl groups"/>
    <property type="evidence" value="ECO:0007669"/>
    <property type="project" value="InterPro"/>
</dbReference>
<feature type="domain" description="N-acetyltransferase" evidence="3">
    <location>
        <begin position="1"/>
        <end position="143"/>
    </location>
</feature>
<dbReference type="InterPro" id="IPR050832">
    <property type="entry name" value="Bact_Acetyltransf"/>
</dbReference>
<reference evidence="4 5" key="1">
    <citation type="submission" date="2020-08" db="EMBL/GenBank/DDBJ databases">
        <title>Genomic Encyclopedia of Type Strains, Phase IV (KMG-IV): sequencing the most valuable type-strain genomes for metagenomic binning, comparative biology and taxonomic classification.</title>
        <authorList>
            <person name="Goeker M."/>
        </authorList>
    </citation>
    <scope>NUCLEOTIDE SEQUENCE [LARGE SCALE GENOMIC DNA]</scope>
    <source>
        <strain evidence="4 5">DSM 19371</strain>
    </source>
</reference>
<dbReference type="RefSeq" id="WP_188084248.1">
    <property type="nucleotide sequence ID" value="NZ_JACIEU010000033.1"/>
</dbReference>
<dbReference type="CDD" id="cd04301">
    <property type="entry name" value="NAT_SF"/>
    <property type="match status" value="1"/>
</dbReference>
<protein>
    <submittedName>
        <fullName evidence="4">Amino-acid N-acetyltransferase</fullName>
        <ecNumber evidence="4">2.3.1.1</ecNumber>
    </submittedName>
</protein>
<dbReference type="InterPro" id="IPR016181">
    <property type="entry name" value="Acyl_CoA_acyltransferase"/>
</dbReference>
<dbReference type="Pfam" id="PF13508">
    <property type="entry name" value="Acetyltransf_7"/>
    <property type="match status" value="1"/>
</dbReference>
<dbReference type="Gene3D" id="3.40.630.30">
    <property type="match status" value="1"/>
</dbReference>